<feature type="domain" description="Domain X" evidence="8">
    <location>
        <begin position="370"/>
        <end position="466"/>
    </location>
</feature>
<proteinExistence type="inferred from homology"/>
<dbReference type="InterPro" id="IPR002866">
    <property type="entry name" value="Maturase_MatK"/>
</dbReference>
<reference evidence="10" key="1">
    <citation type="journal article" date="2003" name="Am. J. Bot.">
        <title>Occurrence of matK in a trnK group II intron in charophyte green algae and phylogeny of the Characeae.</title>
        <authorList>
            <person name="Sanders E.R."/>
            <person name="Karol K.G."/>
            <person name="McCourt R.M."/>
        </authorList>
    </citation>
    <scope>NUCLEOTIDE SEQUENCE</scope>
    <source>
        <strain evidence="10">F122</strain>
    </source>
</reference>
<keyword evidence="4 6" id="KW-0819">tRNA processing</keyword>
<keyword evidence="3 6" id="KW-0507">mRNA processing</keyword>
<evidence type="ECO:0000256" key="5">
    <source>
        <dbReference type="ARBA" id="ARBA00022884"/>
    </source>
</evidence>
<evidence type="ECO:0000259" key="8">
    <source>
        <dbReference type="Pfam" id="PF01348"/>
    </source>
</evidence>
<dbReference type="GO" id="GO:0006397">
    <property type="term" value="P:mRNA processing"/>
    <property type="evidence" value="ECO:0007669"/>
    <property type="project" value="UniProtKB-KW"/>
</dbReference>
<dbReference type="Pfam" id="PF01824">
    <property type="entry name" value="MatK_N"/>
    <property type="match status" value="1"/>
</dbReference>
<protein>
    <recommendedName>
        <fullName evidence="6">Maturase K</fullName>
    </recommendedName>
    <alternativeName>
        <fullName evidence="6">Intron maturase</fullName>
    </alternativeName>
</protein>
<evidence type="ECO:0000313" key="10">
    <source>
        <dbReference type="EMBL" id="AAO39156.1"/>
    </source>
</evidence>
<dbReference type="GO" id="GO:0008380">
    <property type="term" value="P:RNA splicing"/>
    <property type="evidence" value="ECO:0007669"/>
    <property type="project" value="UniProtKB-UniRule"/>
</dbReference>
<dbReference type="InterPro" id="IPR024942">
    <property type="entry name" value="Maturase_MatK_N"/>
</dbReference>
<dbReference type="GO" id="GO:0009507">
    <property type="term" value="C:chloroplast"/>
    <property type="evidence" value="ECO:0007669"/>
    <property type="project" value="UniProtKB-SubCell"/>
</dbReference>
<comment type="similarity">
    <text evidence="1 6">Belongs to the intron maturase 2 family. MatK subfamily.</text>
</comment>
<sequence>MNLISKKNELKQGFYPLFFLEEFYTRVLIQMNHNHILKIENIKQSKLIHVNRICHYLLIKRLIRQIRKQSHKYNGISEFPNYETEFYFQYKNRFYNLIIENVFLLILQMIWQHQKTRKNDPSILIHRSIQSAFPFLEKKIIHCIWIVHGKIQLFHTIQQFNFLFLLLYERIRDKSFLHLLKNILYFKKEFLIEEFYCEKFHLIELSMFFRNLYINEFDSFIVYHIVKTWKLAYLLNPSKTIDDFSFIQKNDILLNIKRKQKRFPLVCWLANKSFYSLYGNIHYVRRDLSFLMAIQAGKNISRFWKYNCIKFLQLKLGFPCSLDVLYLKSLFNQDFLFLGYRIVNKLWKKNFKIRAVSWYSPILFFLKGRRISTKMPVLNIIYRLSVMHLCNLEGYPIHKAAWSVFNDKQIMNIFSNLLRNILFYYSGCSNRSDLGKIQYILEFSCMKTLAFKHKSSIRSTWTQYKKHVSFLSLVKNRHKNGKTSVDLYFLFQKTNKLWLLDLSKIQDSLACFILID</sequence>
<accession>Q7YKY2</accession>
<name>Q7YKY2_9VIRI</name>
<keyword evidence="2 7" id="KW-0934">Plastid</keyword>
<evidence type="ECO:0000256" key="1">
    <source>
        <dbReference type="ARBA" id="ARBA00006621"/>
    </source>
</evidence>
<comment type="function">
    <text evidence="6 7">Usually encoded in the trnK tRNA gene intron. Probably assists in splicing its own and other chloroplast group II introns.</text>
</comment>
<dbReference type="InterPro" id="IPR024937">
    <property type="entry name" value="Domain_X"/>
</dbReference>
<feature type="domain" description="Maturase MatK N-terminal" evidence="9">
    <location>
        <begin position="9"/>
        <end position="339"/>
    </location>
</feature>
<dbReference type="Pfam" id="PF01348">
    <property type="entry name" value="Intron_maturas2"/>
    <property type="match status" value="1"/>
</dbReference>
<dbReference type="GO" id="GO:0008033">
    <property type="term" value="P:tRNA processing"/>
    <property type="evidence" value="ECO:0007669"/>
    <property type="project" value="UniProtKB-KW"/>
</dbReference>
<dbReference type="EMBL" id="AY170445">
    <property type="protein sequence ID" value="AAO39156.1"/>
    <property type="molecule type" value="Genomic_DNA"/>
</dbReference>
<dbReference type="PANTHER" id="PTHR34811:SF1">
    <property type="entry name" value="MATURASE K"/>
    <property type="match status" value="1"/>
</dbReference>
<keyword evidence="7 10" id="KW-0150">Chloroplast</keyword>
<evidence type="ECO:0000256" key="4">
    <source>
        <dbReference type="ARBA" id="ARBA00022694"/>
    </source>
</evidence>
<evidence type="ECO:0000256" key="3">
    <source>
        <dbReference type="ARBA" id="ARBA00022664"/>
    </source>
</evidence>
<evidence type="ECO:0000256" key="6">
    <source>
        <dbReference type="HAMAP-Rule" id="MF_01390"/>
    </source>
</evidence>
<dbReference type="PANTHER" id="PTHR34811">
    <property type="entry name" value="MATURASE K"/>
    <property type="match status" value="1"/>
</dbReference>
<organism evidence="10">
    <name type="scientific">Chara aculeolata</name>
    <dbReference type="NCBI Taxonomy" id="1658599"/>
    <lineage>
        <taxon>Eukaryota</taxon>
        <taxon>Viridiplantae</taxon>
        <taxon>Streptophyta</taxon>
        <taxon>Charophyceae</taxon>
        <taxon>Charales</taxon>
        <taxon>Characeae</taxon>
        <taxon>Chara</taxon>
    </lineage>
</organism>
<dbReference type="GO" id="GO:0003723">
    <property type="term" value="F:RNA binding"/>
    <property type="evidence" value="ECO:0007669"/>
    <property type="project" value="UniProtKB-KW"/>
</dbReference>
<evidence type="ECO:0000256" key="2">
    <source>
        <dbReference type="ARBA" id="ARBA00022640"/>
    </source>
</evidence>
<geneLocation type="chloroplast" evidence="10"/>
<gene>
    <name evidence="6 10" type="primary">matK</name>
</gene>
<dbReference type="HAMAP" id="MF_01390">
    <property type="entry name" value="MatK"/>
    <property type="match status" value="1"/>
</dbReference>
<keyword evidence="5 6" id="KW-0694">RNA-binding</keyword>
<evidence type="ECO:0000259" key="9">
    <source>
        <dbReference type="Pfam" id="PF01824"/>
    </source>
</evidence>
<comment type="subcellular location">
    <subcellularLocation>
        <location evidence="6">Plastid</location>
        <location evidence="6">Chloroplast</location>
    </subcellularLocation>
</comment>
<dbReference type="AlphaFoldDB" id="Q7YKY2"/>
<evidence type="ECO:0000256" key="7">
    <source>
        <dbReference type="RuleBase" id="RU004226"/>
    </source>
</evidence>